<dbReference type="AlphaFoldDB" id="A0AAN6IF55"/>
<comment type="similarity">
    <text evidence="3">Belongs to the histone H3 family.</text>
</comment>
<comment type="function">
    <text evidence="1">Core component of nucleosome. Nucleosomes wrap and compact DNA into chromatin, limiting DNA accessibility to the cellular machineries which require DNA as a template. Histones thereby play a central role in transcription regulation, DNA repair, DNA replication and chromosomal stability. DNA accessibility is regulated via a complex set of post-translational modifications of histones, also called histone code, and nucleosome remodeling.</text>
</comment>
<dbReference type="GO" id="GO:0000786">
    <property type="term" value="C:nucleosome"/>
    <property type="evidence" value="ECO:0007669"/>
    <property type="project" value="UniProtKB-KW"/>
</dbReference>
<name>A0AAN6IF55_9EURO</name>
<organism evidence="10 11">
    <name type="scientific">Exophiala viscosa</name>
    <dbReference type="NCBI Taxonomy" id="2486360"/>
    <lineage>
        <taxon>Eukaryota</taxon>
        <taxon>Fungi</taxon>
        <taxon>Dikarya</taxon>
        <taxon>Ascomycota</taxon>
        <taxon>Pezizomycotina</taxon>
        <taxon>Eurotiomycetes</taxon>
        <taxon>Chaetothyriomycetidae</taxon>
        <taxon>Chaetothyriales</taxon>
        <taxon>Herpotrichiellaceae</taxon>
        <taxon>Exophiala</taxon>
    </lineage>
</organism>
<keyword evidence="7" id="KW-0544">Nucleosome core</keyword>
<dbReference type="PANTHER" id="PTHR11426">
    <property type="entry name" value="HISTONE H3"/>
    <property type="match status" value="1"/>
</dbReference>
<protein>
    <recommendedName>
        <fullName evidence="5">Histone H3</fullName>
    </recommendedName>
</protein>
<comment type="subcellular location">
    <subcellularLocation>
        <location evidence="2">Chromosome</location>
    </subcellularLocation>
</comment>
<evidence type="ECO:0000256" key="5">
    <source>
        <dbReference type="ARBA" id="ARBA00020835"/>
    </source>
</evidence>
<comment type="subunit">
    <text evidence="4">The nucleosome is a histone octamer containing two molecules each of H2A, H2B, H3 and H4 assembled in one H3-H4 heterotetramer and two H2A-H2B heterodimers. The octamer wraps approximately 147 bp of DNA.</text>
</comment>
<dbReference type="GO" id="GO:0030527">
    <property type="term" value="F:structural constituent of chromatin"/>
    <property type="evidence" value="ECO:0007669"/>
    <property type="project" value="InterPro"/>
</dbReference>
<dbReference type="InterPro" id="IPR000164">
    <property type="entry name" value="Histone_H3/CENP-A"/>
</dbReference>
<dbReference type="Proteomes" id="UP001203852">
    <property type="component" value="Unassembled WGS sequence"/>
</dbReference>
<evidence type="ECO:0000256" key="7">
    <source>
        <dbReference type="ARBA" id="ARBA00023269"/>
    </source>
</evidence>
<dbReference type="SMART" id="SM00428">
    <property type="entry name" value="H3"/>
    <property type="match status" value="1"/>
</dbReference>
<dbReference type="GO" id="GO:0046982">
    <property type="term" value="F:protein heterodimerization activity"/>
    <property type="evidence" value="ECO:0007669"/>
    <property type="project" value="InterPro"/>
</dbReference>
<evidence type="ECO:0000313" key="10">
    <source>
        <dbReference type="EMBL" id="KAI1615231.1"/>
    </source>
</evidence>
<dbReference type="SUPFAM" id="SSF47113">
    <property type="entry name" value="Histone-fold"/>
    <property type="match status" value="1"/>
</dbReference>
<keyword evidence="7" id="KW-0238">DNA-binding</keyword>
<proteinExistence type="inferred from homology"/>
<evidence type="ECO:0000256" key="4">
    <source>
        <dbReference type="ARBA" id="ARBA00011538"/>
    </source>
</evidence>
<keyword evidence="11" id="KW-1185">Reference proteome</keyword>
<feature type="region of interest" description="Disordered" evidence="8">
    <location>
        <begin position="1"/>
        <end position="66"/>
    </location>
</feature>
<comment type="caution">
    <text evidence="10">The sequence shown here is derived from an EMBL/GenBank/DDBJ whole genome shotgun (WGS) entry which is preliminary data.</text>
</comment>
<evidence type="ECO:0000256" key="3">
    <source>
        <dbReference type="ARBA" id="ARBA00010343"/>
    </source>
</evidence>
<evidence type="ECO:0000256" key="2">
    <source>
        <dbReference type="ARBA" id="ARBA00004286"/>
    </source>
</evidence>
<gene>
    <name evidence="10" type="ORF">EDD36DRAFT_485547</name>
</gene>
<evidence type="ECO:0000256" key="1">
    <source>
        <dbReference type="ARBA" id="ARBA00002001"/>
    </source>
</evidence>
<evidence type="ECO:0000313" key="11">
    <source>
        <dbReference type="Proteomes" id="UP001203852"/>
    </source>
</evidence>
<feature type="compositionally biased region" description="Basic residues" evidence="8">
    <location>
        <begin position="41"/>
        <end position="66"/>
    </location>
</feature>
<dbReference type="Pfam" id="PF00125">
    <property type="entry name" value="Histone"/>
    <property type="match status" value="1"/>
</dbReference>
<dbReference type="GO" id="GO:0003677">
    <property type="term" value="F:DNA binding"/>
    <property type="evidence" value="ECO:0007669"/>
    <property type="project" value="InterPro"/>
</dbReference>
<feature type="domain" description="Core Histone H2A/H2B/H3" evidence="9">
    <location>
        <begin position="71"/>
        <end position="124"/>
    </location>
</feature>
<dbReference type="InterPro" id="IPR009072">
    <property type="entry name" value="Histone-fold"/>
</dbReference>
<dbReference type="PROSITE" id="PS00959">
    <property type="entry name" value="HISTONE_H3_2"/>
    <property type="match status" value="1"/>
</dbReference>
<dbReference type="EMBL" id="MU404352">
    <property type="protein sequence ID" value="KAI1615231.1"/>
    <property type="molecule type" value="Genomic_DNA"/>
</dbReference>
<feature type="compositionally biased region" description="Basic residues" evidence="8">
    <location>
        <begin position="1"/>
        <end position="12"/>
    </location>
</feature>
<sequence length="130" mass="14351">MARVKATPRRKTTSFPKDSVKNLGNLPGYKRPAPGAVRPRNVARKGKATIAPRKKPAGTGKKPLKRTFPRGTLALREIRKLQQVTNLLMPKAPFQRLVREITNEIKEGTRFQASALGALQESAERADGVQ</sequence>
<keyword evidence="6" id="KW-0158">Chromosome</keyword>
<evidence type="ECO:0000259" key="9">
    <source>
        <dbReference type="Pfam" id="PF00125"/>
    </source>
</evidence>
<evidence type="ECO:0000256" key="8">
    <source>
        <dbReference type="SAM" id="MobiDB-lite"/>
    </source>
</evidence>
<accession>A0AAN6IF55</accession>
<evidence type="ECO:0000256" key="6">
    <source>
        <dbReference type="ARBA" id="ARBA00022454"/>
    </source>
</evidence>
<reference evidence="10" key="1">
    <citation type="journal article" date="2022" name="bioRxiv">
        <title>Deciphering the potential niche of two novel black yeast fungi from a biological soil crust based on their genomes, phenotypes, and melanin regulation.</title>
        <authorList>
            <consortium name="DOE Joint Genome Institute"/>
            <person name="Carr E.C."/>
            <person name="Barton Q."/>
            <person name="Grambo S."/>
            <person name="Sullivan M."/>
            <person name="Renfro C.M."/>
            <person name="Kuo A."/>
            <person name="Pangilinan J."/>
            <person name="Lipzen A."/>
            <person name="Keymanesh K."/>
            <person name="Savage E."/>
            <person name="Barry K."/>
            <person name="Grigoriev I.V."/>
            <person name="Riekhof W.R."/>
            <person name="Harris S.S."/>
        </authorList>
    </citation>
    <scope>NUCLEOTIDE SEQUENCE</scope>
    <source>
        <strain evidence="10">JF 03-4F</strain>
    </source>
</reference>
<dbReference type="Gene3D" id="1.10.20.10">
    <property type="entry name" value="Histone, subunit A"/>
    <property type="match status" value="1"/>
</dbReference>
<dbReference type="InterPro" id="IPR007125">
    <property type="entry name" value="H2A/H2B/H3"/>
</dbReference>